<dbReference type="PATRIC" id="fig|883156.3.peg.82"/>
<dbReference type="SUPFAM" id="SSF55785">
    <property type="entry name" value="PYP-like sensor domain (PAS domain)"/>
    <property type="match status" value="1"/>
</dbReference>
<dbReference type="Gene3D" id="1.20.120.520">
    <property type="entry name" value="nmb1532 protein domain like"/>
    <property type="match status" value="1"/>
</dbReference>
<comment type="caution">
    <text evidence="1">The sequence shown here is derived from an EMBL/GenBank/DDBJ whole genome shotgun (WGS) entry which is preliminary data.</text>
</comment>
<dbReference type="HOGENOM" id="CLU_026706_1_0_9"/>
<evidence type="ECO:0000313" key="2">
    <source>
        <dbReference type="Proteomes" id="UP000009891"/>
    </source>
</evidence>
<name>K9D3V8_9FIRM</name>
<reference evidence="1 2" key="1">
    <citation type="submission" date="2012-09" db="EMBL/GenBank/DDBJ databases">
        <title>The Genome Sequence of Veillonella ratti ACS-216-V-COL6B.</title>
        <authorList>
            <consortium name="The Broad Institute Genome Sequencing Platform"/>
            <person name="Earl A."/>
            <person name="Ward D."/>
            <person name="Feldgarden M."/>
            <person name="Gevers D."/>
            <person name="Saerens B."/>
            <person name="Vaneechoutte M."/>
            <person name="Walker B."/>
            <person name="Young S.K."/>
            <person name="Zeng Q."/>
            <person name="Gargeya S."/>
            <person name="Fitzgerald M."/>
            <person name="Haas B."/>
            <person name="Abouelleil A."/>
            <person name="Alvarado L."/>
            <person name="Arachchi H.M."/>
            <person name="Berlin A."/>
            <person name="Chapman S.B."/>
            <person name="Goldberg J."/>
            <person name="Griggs A."/>
            <person name="Gujja S."/>
            <person name="Hansen M."/>
            <person name="Howarth C."/>
            <person name="Imamovic A."/>
            <person name="Larimer J."/>
            <person name="McCowen C."/>
            <person name="Montmayeur A."/>
            <person name="Murphy C."/>
            <person name="Neiman D."/>
            <person name="Pearson M."/>
            <person name="Priest M."/>
            <person name="Roberts A."/>
            <person name="Saif S."/>
            <person name="Shea T."/>
            <person name="Sisk P."/>
            <person name="Sykes S."/>
            <person name="Wortman J."/>
            <person name="Nusbaum C."/>
            <person name="Birren B."/>
        </authorList>
    </citation>
    <scope>NUCLEOTIDE SEQUENCE [LARGE SCALE GENOMIC DNA]</scope>
    <source>
        <strain evidence="1 2">ACS-216-V-Col6b</strain>
    </source>
</reference>
<accession>K9D3V8</accession>
<dbReference type="GO" id="GO:0005886">
    <property type="term" value="C:plasma membrane"/>
    <property type="evidence" value="ECO:0007669"/>
    <property type="project" value="TreeGrafter"/>
</dbReference>
<dbReference type="Gene3D" id="3.30.450.20">
    <property type="entry name" value="PAS domain"/>
    <property type="match status" value="1"/>
</dbReference>
<dbReference type="EMBL" id="AHAF01000001">
    <property type="protein sequence ID" value="EKU79274.1"/>
    <property type="molecule type" value="Genomic_DNA"/>
</dbReference>
<dbReference type="Pfam" id="PF13596">
    <property type="entry name" value="PAS_10"/>
    <property type="match status" value="1"/>
</dbReference>
<dbReference type="STRING" id="883156.HMPREF9282_00082"/>
<dbReference type="eggNOG" id="COG2461">
    <property type="taxonomic scope" value="Bacteria"/>
</dbReference>
<dbReference type="Proteomes" id="UP000009891">
    <property type="component" value="Unassembled WGS sequence"/>
</dbReference>
<dbReference type="PANTHER" id="PTHR39966">
    <property type="entry name" value="BLL2471 PROTEIN-RELATED"/>
    <property type="match status" value="1"/>
</dbReference>
<sequence length="546" mass="61568">MTTMKTALGLNNNTRLEKMIEIKDGYLSRQLSLKEARALLKDHIGTCTPDEFAYGEQQLKGSYTDEEITHRMDELLELFDDILIRAENTYPENHPLWVYMEEIKAGLAVIDEVDALLKAPHFIKNPWLGIYDKLAQWSRHLSRKQNQLYPALEKYGFDRPTQIMWTFDDKVRGLISESRRLLEAGKQAEFLALQPIMADAFRDLADKEQEVLLPTAYKLVSDNEFSHMSRGDHEIGFALITPTPFYGNATTNTNGINSTKTDLNSPASEQNFMSELVALLGKYNVATAPSAETELDVATGKLSLERINLLFKHMPVDLSYVDENELVKFYSDTKHRIFPRSANVIGREVRNCHPAKSVHLVEEIIEKFRSGEQDKAEFWINKPEAFIYILYTAVRDEQGNFKGVLEMMQDCTRIRSLEGSRTLLTWDDEVHGNASTSAADATGETEAVATVQETATEKKATTAANNDTITVKGITITGDTKLFDLFDQVPGLRQHMPKINSNFAMLNTAFGKIMAKKATIAKASDRFGMNQADLIKAIAQYIEANL</sequence>
<dbReference type="InterPro" id="IPR035965">
    <property type="entry name" value="PAS-like_dom_sf"/>
</dbReference>
<gene>
    <name evidence="1" type="ORF">HMPREF9282_00082</name>
</gene>
<keyword evidence="2" id="KW-1185">Reference proteome</keyword>
<organism evidence="1 2">
    <name type="scientific">Veillonella seminalis ACS-216-V-Col6b</name>
    <dbReference type="NCBI Taxonomy" id="883156"/>
    <lineage>
        <taxon>Bacteria</taxon>
        <taxon>Bacillati</taxon>
        <taxon>Bacillota</taxon>
        <taxon>Negativicutes</taxon>
        <taxon>Veillonellales</taxon>
        <taxon>Veillonellaceae</taxon>
        <taxon>Veillonella</taxon>
    </lineage>
</organism>
<dbReference type="RefSeq" id="WP_006554982.1">
    <property type="nucleotide sequence ID" value="NZ_JH992936.1"/>
</dbReference>
<dbReference type="PANTHER" id="PTHR39966:SF3">
    <property type="entry name" value="DUF438 DOMAIN-CONTAINING PROTEIN"/>
    <property type="match status" value="1"/>
</dbReference>
<evidence type="ECO:0000313" key="1">
    <source>
        <dbReference type="EMBL" id="EKU79274.1"/>
    </source>
</evidence>
<dbReference type="OrthoDB" id="9769774at2"/>
<protein>
    <submittedName>
        <fullName evidence="1">Uncharacterized protein</fullName>
    </submittedName>
</protein>
<proteinExistence type="predicted"/>
<dbReference type="AlphaFoldDB" id="K9D3V8"/>